<dbReference type="Pfam" id="PF14300">
    <property type="entry name" value="DMP19"/>
    <property type="match status" value="1"/>
</dbReference>
<dbReference type="Gene3D" id="1.20.1420.60">
    <property type="match status" value="1"/>
</dbReference>
<feature type="domain" description="DNA mimic protein DMP19 C-terminal" evidence="1">
    <location>
        <begin position="45"/>
        <end position="164"/>
    </location>
</feature>
<accession>A0A1B2DCY2</accession>
<proteinExistence type="predicted"/>
<dbReference type="InterPro" id="IPR025402">
    <property type="entry name" value="DMP19_C"/>
</dbReference>
<evidence type="ECO:0000259" key="1">
    <source>
        <dbReference type="Pfam" id="PF14300"/>
    </source>
</evidence>
<organism evidence="2">
    <name type="scientific">Paenibacillus sp. BIHB 4019</name>
    <dbReference type="NCBI Taxonomy" id="1870819"/>
    <lineage>
        <taxon>Bacteria</taxon>
        <taxon>Bacillati</taxon>
        <taxon>Bacillota</taxon>
        <taxon>Bacilli</taxon>
        <taxon>Bacillales</taxon>
        <taxon>Paenibacillaceae</taxon>
        <taxon>Paenibacillus</taxon>
    </lineage>
</organism>
<evidence type="ECO:0000313" key="2">
    <source>
        <dbReference type="EMBL" id="ANY65574.1"/>
    </source>
</evidence>
<reference evidence="2" key="1">
    <citation type="submission" date="2016-08" db="EMBL/GenBank/DDBJ databases">
        <title>Complete Genome Seqeunce of Paenibacillus sp. BIHB 4019 from tea rhizoplane.</title>
        <authorList>
            <person name="Thakur R."/>
            <person name="Swarnkar M.K."/>
            <person name="Gulati A."/>
        </authorList>
    </citation>
    <scope>NUCLEOTIDE SEQUENCE [LARGE SCALE GENOMIC DNA]</scope>
    <source>
        <strain evidence="2">BIHB4019</strain>
    </source>
</reference>
<dbReference type="RefSeq" id="WP_099516971.1">
    <property type="nucleotide sequence ID" value="NZ_CP016808.1"/>
</dbReference>
<dbReference type="EMBL" id="CP016808">
    <property type="protein sequence ID" value="ANY65574.1"/>
    <property type="molecule type" value="Genomic_DNA"/>
</dbReference>
<name>A0A1B2DCY2_9BACL</name>
<sequence length="176" mass="20319">MVLAVMSKQDFDTLNDERLGWACSKHILLEIRGKDRQAKTEAMAGLNESQRALCMFRVFYDHAKNSVSEYYGWVSQLLAEPGYWSGVISGLQFFGDSSMLRLLEETKEIFEERRVRLGLQWSDAVLKDLEQDHDLMAAASRLFSHLNEIAPQSLRLIRTYIRANPQQFVQWENSGL</sequence>
<gene>
    <name evidence="2" type="ORF">BBD42_03195</name>
</gene>
<protein>
    <recommendedName>
        <fullName evidence="1">DNA mimic protein DMP19 C-terminal domain-containing protein</fullName>
    </recommendedName>
</protein>
<dbReference type="AlphaFoldDB" id="A0A1B2DCY2"/>